<name>A0A151I638_9HYME</name>
<reference evidence="1 2" key="1">
    <citation type="submission" date="2015-09" db="EMBL/GenBank/DDBJ databases">
        <title>Atta colombica WGS genome.</title>
        <authorList>
            <person name="Nygaard S."/>
            <person name="Hu H."/>
            <person name="Boomsma J."/>
            <person name="Zhang G."/>
        </authorList>
    </citation>
    <scope>NUCLEOTIDE SEQUENCE [LARGE SCALE GENOMIC DNA]</scope>
    <source>
        <strain evidence="1">Treedump-2</strain>
        <tissue evidence="1">Whole body</tissue>
    </source>
</reference>
<protein>
    <submittedName>
        <fullName evidence="1">Uncharacterized protein</fullName>
    </submittedName>
</protein>
<gene>
    <name evidence="1" type="ORF">ALC53_01841</name>
</gene>
<proteinExistence type="predicted"/>
<keyword evidence="2" id="KW-1185">Reference proteome</keyword>
<dbReference type="AlphaFoldDB" id="A0A151I638"/>
<dbReference type="Proteomes" id="UP000078540">
    <property type="component" value="Unassembled WGS sequence"/>
</dbReference>
<evidence type="ECO:0000313" key="2">
    <source>
        <dbReference type="Proteomes" id="UP000078540"/>
    </source>
</evidence>
<dbReference type="EMBL" id="KQ976413">
    <property type="protein sequence ID" value="KYM90409.1"/>
    <property type="molecule type" value="Genomic_DNA"/>
</dbReference>
<organism evidence="1 2">
    <name type="scientific">Atta colombica</name>
    <dbReference type="NCBI Taxonomy" id="520822"/>
    <lineage>
        <taxon>Eukaryota</taxon>
        <taxon>Metazoa</taxon>
        <taxon>Ecdysozoa</taxon>
        <taxon>Arthropoda</taxon>
        <taxon>Hexapoda</taxon>
        <taxon>Insecta</taxon>
        <taxon>Pterygota</taxon>
        <taxon>Neoptera</taxon>
        <taxon>Endopterygota</taxon>
        <taxon>Hymenoptera</taxon>
        <taxon>Apocrita</taxon>
        <taxon>Aculeata</taxon>
        <taxon>Formicoidea</taxon>
        <taxon>Formicidae</taxon>
        <taxon>Myrmicinae</taxon>
        <taxon>Atta</taxon>
    </lineage>
</organism>
<sequence length="164" mass="18108">MPCKKSAEHCCSVSVTNNEEAPATPGWSEPPNKLNEHEGIQVLMTRHRASARSSNEEGGRSNAPRWLKAGCLSSFHLCLLPPRLSRTSFCPKRGLEAASLPIASMHISPKTPQRELSSLFPTHFLDVDFGKLSDGELSNEEAPETNFIALNDVVVVYQSFVLRY</sequence>
<accession>A0A151I638</accession>
<evidence type="ECO:0000313" key="1">
    <source>
        <dbReference type="EMBL" id="KYM90409.1"/>
    </source>
</evidence>